<proteinExistence type="predicted"/>
<gene>
    <name evidence="1" type="ORF">WG66_12829</name>
</gene>
<organism evidence="1 2">
    <name type="scientific">Moniliophthora roreri</name>
    <name type="common">Frosty pod rot fungus</name>
    <name type="synonym">Monilia roreri</name>
    <dbReference type="NCBI Taxonomy" id="221103"/>
    <lineage>
        <taxon>Eukaryota</taxon>
        <taxon>Fungi</taxon>
        <taxon>Dikarya</taxon>
        <taxon>Basidiomycota</taxon>
        <taxon>Agaricomycotina</taxon>
        <taxon>Agaricomycetes</taxon>
        <taxon>Agaricomycetidae</taxon>
        <taxon>Agaricales</taxon>
        <taxon>Marasmiineae</taxon>
        <taxon>Marasmiaceae</taxon>
        <taxon>Moniliophthora</taxon>
    </lineage>
</organism>
<reference evidence="1 2" key="1">
    <citation type="submission" date="2015-12" db="EMBL/GenBank/DDBJ databases">
        <title>Draft genome sequence of Moniliophthora roreri, the causal agent of frosty pod rot of cacao.</title>
        <authorList>
            <person name="Aime M.C."/>
            <person name="Diaz-Valderrama J.R."/>
            <person name="Kijpornyongpan T."/>
            <person name="Phillips-Mora W."/>
        </authorList>
    </citation>
    <scope>NUCLEOTIDE SEQUENCE [LARGE SCALE GENOMIC DNA]</scope>
    <source>
        <strain evidence="1 2">MCA 2952</strain>
    </source>
</reference>
<comment type="caution">
    <text evidence="1">The sequence shown here is derived from an EMBL/GenBank/DDBJ whole genome shotgun (WGS) entry which is preliminary data.</text>
</comment>
<protein>
    <submittedName>
        <fullName evidence="1">Uncharacterized protein</fullName>
    </submittedName>
</protein>
<dbReference type="EMBL" id="LATX01002058">
    <property type="protein sequence ID" value="KTB34587.1"/>
    <property type="molecule type" value="Genomic_DNA"/>
</dbReference>
<dbReference type="Proteomes" id="UP000054988">
    <property type="component" value="Unassembled WGS sequence"/>
</dbReference>
<sequence length="8" mass="910">MMSSGDWP</sequence>
<accession>A0A0W0FE39</accession>
<evidence type="ECO:0000313" key="1">
    <source>
        <dbReference type="EMBL" id="KTB34587.1"/>
    </source>
</evidence>
<evidence type="ECO:0000313" key="2">
    <source>
        <dbReference type="Proteomes" id="UP000054988"/>
    </source>
</evidence>
<name>A0A0W0FE39_MONRR</name>